<keyword evidence="4 5" id="KW-0472">Membrane</keyword>
<dbReference type="InterPro" id="IPR011701">
    <property type="entry name" value="MFS"/>
</dbReference>
<evidence type="ECO:0000256" key="5">
    <source>
        <dbReference type="SAM" id="Phobius"/>
    </source>
</evidence>
<feature type="transmembrane region" description="Helical" evidence="5">
    <location>
        <begin position="7"/>
        <end position="28"/>
    </location>
</feature>
<accession>A0A813J7P5</accession>
<evidence type="ECO:0000256" key="3">
    <source>
        <dbReference type="ARBA" id="ARBA00022989"/>
    </source>
</evidence>
<name>A0A813J7P5_POLGL</name>
<dbReference type="EMBL" id="CAJNNW010024171">
    <property type="protein sequence ID" value="CAE8671758.1"/>
    <property type="molecule type" value="Genomic_DNA"/>
</dbReference>
<keyword evidence="2 5" id="KW-0812">Transmembrane</keyword>
<feature type="transmembrane region" description="Helical" evidence="5">
    <location>
        <begin position="74"/>
        <end position="94"/>
    </location>
</feature>
<feature type="transmembrane region" description="Helical" evidence="5">
    <location>
        <begin position="40"/>
        <end position="62"/>
    </location>
</feature>
<feature type="transmembrane region" description="Helical" evidence="5">
    <location>
        <begin position="132"/>
        <end position="155"/>
    </location>
</feature>
<gene>
    <name evidence="6" type="ORF">PGLA2088_LOCUS17779</name>
</gene>
<comment type="subcellular location">
    <subcellularLocation>
        <location evidence="1">Membrane</location>
        <topology evidence="1">Multi-pass membrane protein</topology>
    </subcellularLocation>
</comment>
<keyword evidence="3 5" id="KW-1133">Transmembrane helix</keyword>
<reference evidence="6" key="1">
    <citation type="submission" date="2021-02" db="EMBL/GenBank/DDBJ databases">
        <authorList>
            <person name="Dougan E. K."/>
            <person name="Rhodes N."/>
            <person name="Thang M."/>
            <person name="Chan C."/>
        </authorList>
    </citation>
    <scope>NUCLEOTIDE SEQUENCE</scope>
</reference>
<dbReference type="Proteomes" id="UP000626109">
    <property type="component" value="Unassembled WGS sequence"/>
</dbReference>
<organism evidence="6 7">
    <name type="scientific">Polarella glacialis</name>
    <name type="common">Dinoflagellate</name>
    <dbReference type="NCBI Taxonomy" id="89957"/>
    <lineage>
        <taxon>Eukaryota</taxon>
        <taxon>Sar</taxon>
        <taxon>Alveolata</taxon>
        <taxon>Dinophyceae</taxon>
        <taxon>Suessiales</taxon>
        <taxon>Suessiaceae</taxon>
        <taxon>Polarella</taxon>
    </lineage>
</organism>
<comment type="caution">
    <text evidence="6">The sequence shown here is derived from an EMBL/GenBank/DDBJ whole genome shotgun (WGS) entry which is preliminary data.</text>
</comment>
<evidence type="ECO:0000256" key="4">
    <source>
        <dbReference type="ARBA" id="ARBA00023136"/>
    </source>
</evidence>
<dbReference type="Gene3D" id="1.20.1250.20">
    <property type="entry name" value="MFS general substrate transporter like domains"/>
    <property type="match status" value="1"/>
</dbReference>
<dbReference type="Pfam" id="PF07690">
    <property type="entry name" value="MFS_1"/>
    <property type="match status" value="1"/>
</dbReference>
<dbReference type="GO" id="GO:0022857">
    <property type="term" value="F:transmembrane transporter activity"/>
    <property type="evidence" value="ECO:0007669"/>
    <property type="project" value="InterPro"/>
</dbReference>
<sequence length="302" mass="32946">MPPWTSLGLILYMIFLASAGLVIVIPTADDYAERLVSGRAFSGLMIGSVPLFATIGVVLNYLQLKKKWSFKSVIYINCFGAVCGNVLYALAGLTKWKWTLLMARALIGLCNGLVIGPLYISRSVGLLRRSEVMFYFSAVSTLGYAVGPCFAWALAVFVKELRIENLLLDSDTAPGWLMAALYFAFMLLFVLLFQEPETEAERDTDESEGKRVPTMPTPGLRGLSARPERLPVCALITCLWPLSVAGFVNTSCEVFIVTLAQRSWGWSISSSALLLAGLMATAGVINLLTGRLLLPRMKLGIA</sequence>
<dbReference type="InterPro" id="IPR051068">
    <property type="entry name" value="MFS_Domain-Containing_Protein"/>
</dbReference>
<feature type="transmembrane region" description="Helical" evidence="5">
    <location>
        <begin position="100"/>
        <end position="120"/>
    </location>
</feature>
<protein>
    <recommendedName>
        <fullName evidence="8">Major facilitator superfamily (MFS) profile domain-containing protein</fullName>
    </recommendedName>
</protein>
<evidence type="ECO:0000256" key="2">
    <source>
        <dbReference type="ARBA" id="ARBA00022692"/>
    </source>
</evidence>
<evidence type="ECO:0000256" key="1">
    <source>
        <dbReference type="ARBA" id="ARBA00004141"/>
    </source>
</evidence>
<dbReference type="GO" id="GO:0016020">
    <property type="term" value="C:membrane"/>
    <property type="evidence" value="ECO:0007669"/>
    <property type="project" value="UniProtKB-SubCell"/>
</dbReference>
<feature type="transmembrane region" description="Helical" evidence="5">
    <location>
        <begin position="268"/>
        <end position="288"/>
    </location>
</feature>
<dbReference type="SUPFAM" id="SSF103473">
    <property type="entry name" value="MFS general substrate transporter"/>
    <property type="match status" value="1"/>
</dbReference>
<dbReference type="PANTHER" id="PTHR23510">
    <property type="entry name" value="INNER MEMBRANE TRANSPORT PROTEIN YAJR"/>
    <property type="match status" value="1"/>
</dbReference>
<proteinExistence type="predicted"/>
<dbReference type="InterPro" id="IPR036259">
    <property type="entry name" value="MFS_trans_sf"/>
</dbReference>
<feature type="transmembrane region" description="Helical" evidence="5">
    <location>
        <begin position="230"/>
        <end position="248"/>
    </location>
</feature>
<evidence type="ECO:0000313" key="7">
    <source>
        <dbReference type="Proteomes" id="UP000626109"/>
    </source>
</evidence>
<dbReference type="AlphaFoldDB" id="A0A813J7P5"/>
<evidence type="ECO:0000313" key="6">
    <source>
        <dbReference type="EMBL" id="CAE8671758.1"/>
    </source>
</evidence>
<feature type="transmembrane region" description="Helical" evidence="5">
    <location>
        <begin position="175"/>
        <end position="193"/>
    </location>
</feature>
<evidence type="ECO:0008006" key="8">
    <source>
        <dbReference type="Google" id="ProtNLM"/>
    </source>
</evidence>
<dbReference type="PANTHER" id="PTHR23510:SF64">
    <property type="entry name" value="INNER MEMBRANE TRANSPORT PROTEIN YAJR"/>
    <property type="match status" value="1"/>
</dbReference>